<proteinExistence type="predicted"/>
<dbReference type="AlphaFoldDB" id="A0A5J4FU82"/>
<comment type="caution">
    <text evidence="3">The sequence shown here is derived from an EMBL/GenBank/DDBJ whole genome shotgun (WGS) entry which is preliminary data.</text>
</comment>
<dbReference type="OrthoDB" id="117186at2"/>
<feature type="signal peptide" evidence="1">
    <location>
        <begin position="1"/>
        <end position="19"/>
    </location>
</feature>
<dbReference type="EMBL" id="BKCF01000002">
    <property type="protein sequence ID" value="GEQ86187.1"/>
    <property type="molecule type" value="Genomic_DNA"/>
</dbReference>
<protein>
    <recommendedName>
        <fullName evidence="2">SnoaL-like domain-containing protein</fullName>
    </recommendedName>
</protein>
<gene>
    <name evidence="3" type="ORF">ULMS_16950</name>
</gene>
<evidence type="ECO:0000313" key="4">
    <source>
        <dbReference type="Proteomes" id="UP000326994"/>
    </source>
</evidence>
<accession>A0A5J4FU82</accession>
<evidence type="ECO:0000256" key="1">
    <source>
        <dbReference type="SAM" id="SignalP"/>
    </source>
</evidence>
<keyword evidence="4" id="KW-1185">Reference proteome</keyword>
<feature type="domain" description="SnoaL-like" evidence="2">
    <location>
        <begin position="30"/>
        <end position="143"/>
    </location>
</feature>
<dbReference type="Pfam" id="PF13474">
    <property type="entry name" value="SnoaL_3"/>
    <property type="match status" value="1"/>
</dbReference>
<reference evidence="3 4" key="1">
    <citation type="submission" date="2019-08" db="EMBL/GenBank/DDBJ databases">
        <title>Ulvibacter marinistellae sp. nov., isolated from a starfish, Patiria pectinifera.</title>
        <authorList>
            <person name="Kawano K."/>
            <person name="Ushijima N."/>
            <person name="Kihara M."/>
            <person name="Itoh H."/>
        </authorList>
    </citation>
    <scope>NUCLEOTIDE SEQUENCE [LARGE SCALE GENOMIC DNA]</scope>
    <source>
        <strain evidence="3 4">KK4</strain>
    </source>
</reference>
<dbReference type="RefSeq" id="WP_151894112.1">
    <property type="nucleotide sequence ID" value="NZ_BKCF01000002.1"/>
</dbReference>
<name>A0A5J4FU82_9FLAO</name>
<feature type="chain" id="PRO_5023934307" description="SnoaL-like domain-containing protein" evidence="1">
    <location>
        <begin position="20"/>
        <end position="154"/>
    </location>
</feature>
<dbReference type="Gene3D" id="3.10.450.50">
    <property type="match status" value="1"/>
</dbReference>
<dbReference type="InterPro" id="IPR032710">
    <property type="entry name" value="NTF2-like_dom_sf"/>
</dbReference>
<dbReference type="InterPro" id="IPR037401">
    <property type="entry name" value="SnoaL-like"/>
</dbReference>
<dbReference type="SUPFAM" id="SSF54427">
    <property type="entry name" value="NTF2-like"/>
    <property type="match status" value="1"/>
</dbReference>
<keyword evidence="1" id="KW-0732">Signal</keyword>
<evidence type="ECO:0000259" key="2">
    <source>
        <dbReference type="Pfam" id="PF13474"/>
    </source>
</evidence>
<dbReference type="Proteomes" id="UP000326994">
    <property type="component" value="Unassembled WGS sequence"/>
</dbReference>
<sequence>MKSLIIVICLFICNLNADAQSKFTKQNAKSIIDTFFEGFHEGDTLKMSQTMASNMVMQTAYSTKDGQHKVEDSNVTSFLTSIANRPTSQKWDEQLLDYNIQIDGNLAHVWTPYKFYFNGNFSHCGANAFTLTKTNEGWRILHLIDSRRFEGCLD</sequence>
<organism evidence="3 4">
    <name type="scientific">Patiriisocius marinistellae</name>
    <dbReference type="NCBI Taxonomy" id="2494560"/>
    <lineage>
        <taxon>Bacteria</taxon>
        <taxon>Pseudomonadati</taxon>
        <taxon>Bacteroidota</taxon>
        <taxon>Flavobacteriia</taxon>
        <taxon>Flavobacteriales</taxon>
        <taxon>Flavobacteriaceae</taxon>
        <taxon>Patiriisocius</taxon>
    </lineage>
</organism>
<evidence type="ECO:0000313" key="3">
    <source>
        <dbReference type="EMBL" id="GEQ86187.1"/>
    </source>
</evidence>